<evidence type="ECO:0000256" key="1">
    <source>
        <dbReference type="ARBA" id="ARBA00006930"/>
    </source>
</evidence>
<dbReference type="AlphaFoldDB" id="A0A0R2JC73"/>
<proteinExistence type="inferred from homology"/>
<organism evidence="6 7">
    <name type="scientific">Weissella kandleri</name>
    <dbReference type="NCBI Taxonomy" id="1616"/>
    <lineage>
        <taxon>Bacteria</taxon>
        <taxon>Bacillati</taxon>
        <taxon>Bacillota</taxon>
        <taxon>Bacilli</taxon>
        <taxon>Lactobacillales</taxon>
        <taxon>Lactobacillaceae</taxon>
        <taxon>Weissella</taxon>
    </lineage>
</organism>
<feature type="coiled-coil region" evidence="4">
    <location>
        <begin position="636"/>
        <end position="680"/>
    </location>
</feature>
<feature type="coiled-coil region" evidence="4">
    <location>
        <begin position="546"/>
        <end position="580"/>
    </location>
</feature>
<reference evidence="6 7" key="1">
    <citation type="journal article" date="2015" name="Genome Announc.">
        <title>Expanding the biotechnology potential of lactobacilli through comparative genomics of 213 strains and associated genera.</title>
        <authorList>
            <person name="Sun Z."/>
            <person name="Harris H.M."/>
            <person name="McCann A."/>
            <person name="Guo C."/>
            <person name="Argimon S."/>
            <person name="Zhang W."/>
            <person name="Yang X."/>
            <person name="Jeffery I.B."/>
            <person name="Cooney J.C."/>
            <person name="Kagawa T.F."/>
            <person name="Liu W."/>
            <person name="Song Y."/>
            <person name="Salvetti E."/>
            <person name="Wrobel A."/>
            <person name="Rasinkangas P."/>
            <person name="Parkhill J."/>
            <person name="Rea M.C."/>
            <person name="O'Sullivan O."/>
            <person name="Ritari J."/>
            <person name="Douillard F.P."/>
            <person name="Paul Ross R."/>
            <person name="Yang R."/>
            <person name="Briner A.E."/>
            <person name="Felis G.E."/>
            <person name="de Vos W.M."/>
            <person name="Barrangou R."/>
            <person name="Klaenhammer T.R."/>
            <person name="Caufield P.W."/>
            <person name="Cui Y."/>
            <person name="Zhang H."/>
            <person name="O'Toole P.W."/>
        </authorList>
    </citation>
    <scope>NUCLEOTIDE SEQUENCE [LARGE SCALE GENOMIC DNA]</scope>
    <source>
        <strain evidence="6 7">DSM 20593</strain>
    </source>
</reference>
<feature type="coiled-coil region" evidence="4">
    <location>
        <begin position="347"/>
        <end position="398"/>
    </location>
</feature>
<dbReference type="OrthoDB" id="9795626at2"/>
<dbReference type="PATRIC" id="fig|1616.3.peg.991"/>
<name>A0A0R2JC73_9LACO</name>
<protein>
    <recommendedName>
        <fullName evidence="3">Nuclease SbcCD subunit C</fullName>
    </recommendedName>
</protein>
<comment type="similarity">
    <text evidence="1">Belongs to the SMC family. SbcC subfamily.</text>
</comment>
<accession>A0A0R2JC73</accession>
<evidence type="ECO:0000259" key="5">
    <source>
        <dbReference type="Pfam" id="PF13476"/>
    </source>
</evidence>
<feature type="coiled-coil region" evidence="4">
    <location>
        <begin position="190"/>
        <end position="217"/>
    </location>
</feature>
<dbReference type="Pfam" id="PF13476">
    <property type="entry name" value="AAA_23"/>
    <property type="match status" value="1"/>
</dbReference>
<evidence type="ECO:0000256" key="2">
    <source>
        <dbReference type="ARBA" id="ARBA00011322"/>
    </source>
</evidence>
<dbReference type="Gene3D" id="3.40.50.300">
    <property type="entry name" value="P-loop containing nucleotide triphosphate hydrolases"/>
    <property type="match status" value="2"/>
</dbReference>
<sequence>MKPVYLKMQYFGPYAHAEIDFSQLNEASVFLISGDTGAGKSTIFDAMTYALFGSTTNNRKADNLRSQFASPQQTTEVIFVFEQGQQLYRVVRHPEQQRAAKRGGGLTQAKTTANLAVVESALGGEIDVLGTKPKDVGDQIHNLLHLDADQFKKIILLPQNNFAQFLKADTNKKEELLKNIFGTKIYTDFREALKVKLDDLEQQQKTAQDKMDSLLEAPLWDDGEKEQLQTATRSQQQSVLQAIIDTRQQSQIKKQQKVQSLQATLEQHEQQRQAAEKLQQTFDQQKKLQKEYQTKVLAQQSDFDRNQQRLAALNWASQFRDLRQNEQRLQPAIEMQEAQLVTLQAVINDDQGKLKQALGNLQSLEQEASVQADRQQQVQQIQSILREAELQERQKQKRAEQAPHIHELQHLIQKKQTALMIVKQQLSQVEVALSTRVQLQQQHDLFQNLQLLFQDLKNLNAQVHQQEETVARANQLLEQTQKKSLEQQQQVHDAENEYQGKQTQRRALMIEMLQSELKTGEPCLVCGSLEHPKYAAHTEAKSQTALRDALDALDDAQNLVERTKTELAHTQVQLVELRQKKFDEEKNLATQRASFQAAYKHFLDQPHADLKWPAQYDEKQILTDLSHAQAMVAEQLTALQEQIERQQKLKQTQEQLQSSLQNDQTALTKFKATRDEAQDELQRSIRVYGELPAGSDLETERKILVEQSEVYAQAVMDAKIQVDEQKQHENLHQSQFKAQQSTLKEKQAELQQVEAKLQAAVKEEDAKTRDEAELVAWIDAATSEELMALTRAVQTFEQDQQRLDEALKGLKTALQSQVEPDLDKLRSVENDCKQQVKIAEQAQTLAQQAVQAAQEIQTQLNVLEKQQNQHSDELMDLRRLYQVINGQANHDNKLKLETYVVQQYLKIVLEYANHHYLNLLSNNRYQLEISQQPRTKQRDTGLDIDVYDNETGQIRSSETLSGGETFISSLAIALALSEIVQNSAQGVQIEALFIDEGFGSLDQETLEKALDALEMVSANRMVGVISHVSEMKNRIGQQILIQKMGDGQSQISLKGV</sequence>
<dbReference type="Proteomes" id="UP000051655">
    <property type="component" value="Unassembled WGS sequence"/>
</dbReference>
<feature type="domain" description="Rad50/SbcC-type AAA" evidence="5">
    <location>
        <begin position="6"/>
        <end position="210"/>
    </location>
</feature>
<evidence type="ECO:0000313" key="7">
    <source>
        <dbReference type="Proteomes" id="UP000051655"/>
    </source>
</evidence>
<dbReference type="PANTHER" id="PTHR32114">
    <property type="entry name" value="ABC TRANSPORTER ABCH.3"/>
    <property type="match status" value="1"/>
</dbReference>
<comment type="caution">
    <text evidence="6">The sequence shown here is derived from an EMBL/GenBank/DDBJ whole genome shotgun (WGS) entry which is preliminary data.</text>
</comment>
<feature type="coiled-coil region" evidence="4">
    <location>
        <begin position="449"/>
        <end position="511"/>
    </location>
</feature>
<dbReference type="RefSeq" id="WP_057755522.1">
    <property type="nucleotide sequence ID" value="NZ_JQBP01000004.1"/>
</dbReference>
<gene>
    <name evidence="6" type="ORF">IV73_GL000971</name>
</gene>
<dbReference type="EMBL" id="JQBP01000004">
    <property type="protein sequence ID" value="KRN74849.1"/>
    <property type="molecule type" value="Genomic_DNA"/>
</dbReference>
<evidence type="ECO:0000256" key="4">
    <source>
        <dbReference type="SAM" id="Coils"/>
    </source>
</evidence>
<dbReference type="InterPro" id="IPR027417">
    <property type="entry name" value="P-loop_NTPase"/>
</dbReference>
<dbReference type="GO" id="GO:0016887">
    <property type="term" value="F:ATP hydrolysis activity"/>
    <property type="evidence" value="ECO:0007669"/>
    <property type="project" value="InterPro"/>
</dbReference>
<keyword evidence="7" id="KW-1185">Reference proteome</keyword>
<comment type="subunit">
    <text evidence="2">Heterodimer of SbcC and SbcD.</text>
</comment>
<feature type="coiled-coil region" evidence="4">
    <location>
        <begin position="839"/>
        <end position="880"/>
    </location>
</feature>
<feature type="coiled-coil region" evidence="4">
    <location>
        <begin position="736"/>
        <end position="770"/>
    </location>
</feature>
<dbReference type="PANTHER" id="PTHR32114:SF2">
    <property type="entry name" value="ABC TRANSPORTER ABCH.3"/>
    <property type="match status" value="1"/>
</dbReference>
<keyword evidence="4" id="KW-0175">Coiled coil</keyword>
<dbReference type="SUPFAM" id="SSF52540">
    <property type="entry name" value="P-loop containing nucleoside triphosphate hydrolases"/>
    <property type="match status" value="1"/>
</dbReference>
<dbReference type="Pfam" id="PF13558">
    <property type="entry name" value="SbcC_Walker_B"/>
    <property type="match status" value="1"/>
</dbReference>
<evidence type="ECO:0000313" key="6">
    <source>
        <dbReference type="EMBL" id="KRN74849.1"/>
    </source>
</evidence>
<evidence type="ECO:0000256" key="3">
    <source>
        <dbReference type="ARBA" id="ARBA00013368"/>
    </source>
</evidence>
<dbReference type="GO" id="GO:0006302">
    <property type="term" value="P:double-strand break repair"/>
    <property type="evidence" value="ECO:0007669"/>
    <property type="project" value="InterPro"/>
</dbReference>
<feature type="coiled-coil region" evidence="4">
    <location>
        <begin position="251"/>
        <end position="295"/>
    </location>
</feature>
<dbReference type="STRING" id="1616.IV73_GL000971"/>
<dbReference type="InterPro" id="IPR038729">
    <property type="entry name" value="Rad50/SbcC_AAA"/>
</dbReference>